<gene>
    <name evidence="7" type="ORF">HW532_15995</name>
</gene>
<dbReference type="Gene3D" id="3.40.50.720">
    <property type="entry name" value="NAD(P)-binding Rossmann-like Domain"/>
    <property type="match status" value="1"/>
</dbReference>
<feature type="domain" description="3-hydroxyisobutyrate dehydrogenase-like NAD-binding" evidence="6">
    <location>
        <begin position="196"/>
        <end position="311"/>
    </location>
</feature>
<evidence type="ECO:0000256" key="4">
    <source>
        <dbReference type="SAM" id="MobiDB-lite"/>
    </source>
</evidence>
<dbReference type="InterPro" id="IPR008927">
    <property type="entry name" value="6-PGluconate_DH-like_C_sf"/>
</dbReference>
<evidence type="ECO:0000256" key="1">
    <source>
        <dbReference type="ARBA" id="ARBA00023002"/>
    </source>
</evidence>
<keyword evidence="2" id="KW-0520">NAD</keyword>
<dbReference type="Proteomes" id="UP000593594">
    <property type="component" value="Chromosome"/>
</dbReference>
<dbReference type="InterPro" id="IPR013328">
    <property type="entry name" value="6PGD_dom2"/>
</dbReference>
<dbReference type="EMBL" id="CP058214">
    <property type="protein sequence ID" value="QPC44061.1"/>
    <property type="molecule type" value="Genomic_DNA"/>
</dbReference>
<protein>
    <submittedName>
        <fullName evidence="7">NAD(P)-dependent oxidoreductase</fullName>
    </submittedName>
</protein>
<name>A0A7S8C676_9HYPH</name>
<dbReference type="PIRSF" id="PIRSF000103">
    <property type="entry name" value="HIBADH"/>
    <property type="match status" value="1"/>
</dbReference>
<keyword evidence="8" id="KW-1185">Reference proteome</keyword>
<evidence type="ECO:0000259" key="5">
    <source>
        <dbReference type="Pfam" id="PF03446"/>
    </source>
</evidence>
<dbReference type="InterPro" id="IPR006115">
    <property type="entry name" value="6PGDH_NADP-bd"/>
</dbReference>
<dbReference type="Pfam" id="PF03446">
    <property type="entry name" value="NAD_binding_2"/>
    <property type="match status" value="1"/>
</dbReference>
<dbReference type="GO" id="GO:0016491">
    <property type="term" value="F:oxidoreductase activity"/>
    <property type="evidence" value="ECO:0007669"/>
    <property type="project" value="UniProtKB-KW"/>
</dbReference>
<dbReference type="InterPro" id="IPR015815">
    <property type="entry name" value="HIBADH-related"/>
</dbReference>
<dbReference type="PANTHER" id="PTHR43060">
    <property type="entry name" value="3-HYDROXYISOBUTYRATE DEHYDROGENASE-LIKE 1, MITOCHONDRIAL-RELATED"/>
    <property type="match status" value="1"/>
</dbReference>
<dbReference type="GO" id="GO:0050661">
    <property type="term" value="F:NADP binding"/>
    <property type="evidence" value="ECO:0007669"/>
    <property type="project" value="InterPro"/>
</dbReference>
<dbReference type="SUPFAM" id="SSF48179">
    <property type="entry name" value="6-phosphogluconate dehydrogenase C-terminal domain-like"/>
    <property type="match status" value="1"/>
</dbReference>
<evidence type="ECO:0000256" key="3">
    <source>
        <dbReference type="PIRSR" id="PIRSR000103-1"/>
    </source>
</evidence>
<keyword evidence="1" id="KW-0560">Oxidoreductase</keyword>
<dbReference type="AlphaFoldDB" id="A0A7S8C676"/>
<organism evidence="7 8">
    <name type="scientific">Kaustia mangrovi</name>
    <dbReference type="NCBI Taxonomy" id="2593653"/>
    <lineage>
        <taxon>Bacteria</taxon>
        <taxon>Pseudomonadati</taxon>
        <taxon>Pseudomonadota</taxon>
        <taxon>Alphaproteobacteria</taxon>
        <taxon>Hyphomicrobiales</taxon>
        <taxon>Parvibaculaceae</taxon>
        <taxon>Kaustia</taxon>
    </lineage>
</organism>
<dbReference type="GO" id="GO:0051287">
    <property type="term" value="F:NAD binding"/>
    <property type="evidence" value="ECO:0007669"/>
    <property type="project" value="InterPro"/>
</dbReference>
<dbReference type="Gene3D" id="1.10.1040.10">
    <property type="entry name" value="N-(1-d-carboxylethyl)-l-norvaline Dehydrogenase, domain 2"/>
    <property type="match status" value="1"/>
</dbReference>
<dbReference type="PANTHER" id="PTHR43060:SF15">
    <property type="entry name" value="3-HYDROXYISOBUTYRATE DEHYDROGENASE-LIKE 1, MITOCHONDRIAL-RELATED"/>
    <property type="match status" value="1"/>
</dbReference>
<sequence>MIRRDREWPGGDAEVSPGRTRRGGCMSAMKTARVGIAGVGLMGHGIATTLLKHGHRLAFLDHPGNQPVDDLRQMGAEALPTGAAVAEASDIVILCVTGTPQVEDVLLRADGIIAGLRPGTTVIDCSTAVASSTRAMAGRVAEAGGRFMDAAMTRTPKEAAEGRLNLIVGAPDELFSELLPFLRTFAENIVHAGPVGAGHELKLLHNFVSLGFSAIFAEAAAAARKAGVATGPFLEVLGAGAGKGVVFDRLKPFMETGDSAGFRFSLANSLKDLTYYETMATELGAHRGIAEAVRALYGEAVEAGHGSDAVPELIAILSDET</sequence>
<accession>A0A7S8C676</accession>
<dbReference type="InterPro" id="IPR029154">
    <property type="entry name" value="HIBADH-like_NADP-bd"/>
</dbReference>
<dbReference type="Pfam" id="PF14833">
    <property type="entry name" value="NAD_binding_11"/>
    <property type="match status" value="1"/>
</dbReference>
<dbReference type="InterPro" id="IPR036291">
    <property type="entry name" value="NAD(P)-bd_dom_sf"/>
</dbReference>
<evidence type="ECO:0000256" key="2">
    <source>
        <dbReference type="ARBA" id="ARBA00023027"/>
    </source>
</evidence>
<dbReference type="RefSeq" id="WP_213161424.1">
    <property type="nucleotide sequence ID" value="NZ_CP058214.1"/>
</dbReference>
<feature type="active site" evidence="3">
    <location>
        <position position="202"/>
    </location>
</feature>
<dbReference type="KEGG" id="kmn:HW532_15995"/>
<dbReference type="SUPFAM" id="SSF51735">
    <property type="entry name" value="NAD(P)-binding Rossmann-fold domains"/>
    <property type="match status" value="1"/>
</dbReference>
<evidence type="ECO:0000259" key="6">
    <source>
        <dbReference type="Pfam" id="PF14833"/>
    </source>
</evidence>
<feature type="domain" description="6-phosphogluconate dehydrogenase NADP-binding" evidence="5">
    <location>
        <begin position="34"/>
        <end position="193"/>
    </location>
</feature>
<reference evidence="7 8" key="1">
    <citation type="submission" date="2020-06" db="EMBL/GenBank/DDBJ databases">
        <title>Genome sequence of 2 isolates from Red Sea Mangroves.</title>
        <authorList>
            <person name="Sefrji F."/>
            <person name="Michoud G."/>
            <person name="Merlino G."/>
            <person name="Daffonchio D."/>
        </authorList>
    </citation>
    <scope>NUCLEOTIDE SEQUENCE [LARGE SCALE GENOMIC DNA]</scope>
    <source>
        <strain evidence="7 8">R1DC25</strain>
    </source>
</reference>
<feature type="region of interest" description="Disordered" evidence="4">
    <location>
        <begin position="1"/>
        <end position="24"/>
    </location>
</feature>
<proteinExistence type="predicted"/>
<evidence type="ECO:0000313" key="8">
    <source>
        <dbReference type="Proteomes" id="UP000593594"/>
    </source>
</evidence>
<evidence type="ECO:0000313" key="7">
    <source>
        <dbReference type="EMBL" id="QPC44061.1"/>
    </source>
</evidence>